<dbReference type="GeneID" id="54562858"/>
<dbReference type="PROSITE" id="PS00197">
    <property type="entry name" value="2FE2S_FER_1"/>
    <property type="match status" value="1"/>
</dbReference>
<evidence type="ECO:0000259" key="3">
    <source>
        <dbReference type="PROSITE" id="PS51085"/>
    </source>
</evidence>
<dbReference type="PROSITE" id="PS51340">
    <property type="entry name" value="MOSC"/>
    <property type="match status" value="1"/>
</dbReference>
<dbReference type="InterPro" id="IPR052353">
    <property type="entry name" value="Benzoxazolinone_Detox_Enz"/>
</dbReference>
<dbReference type="CDD" id="cd06185">
    <property type="entry name" value="PDR_like"/>
    <property type="match status" value="1"/>
</dbReference>
<dbReference type="InterPro" id="IPR011037">
    <property type="entry name" value="Pyrv_Knase-like_insert_dom_sf"/>
</dbReference>
<dbReference type="EMBL" id="ML993632">
    <property type="protein sequence ID" value="KAF2159891.1"/>
    <property type="molecule type" value="Genomic_DNA"/>
</dbReference>
<dbReference type="SUPFAM" id="SSF52343">
    <property type="entry name" value="Ferredoxin reductase-like, C-terminal NADP-linked domain"/>
    <property type="match status" value="1"/>
</dbReference>
<evidence type="ECO:0000313" key="6">
    <source>
        <dbReference type="EMBL" id="KAF2159891.1"/>
    </source>
</evidence>
<dbReference type="InterPro" id="IPR006058">
    <property type="entry name" value="2Fe2S_fd_BS"/>
</dbReference>
<dbReference type="PROSITE" id="PS51085">
    <property type="entry name" value="2FE2S_FER_2"/>
    <property type="match status" value="1"/>
</dbReference>
<dbReference type="Pfam" id="PF00111">
    <property type="entry name" value="Fer2"/>
    <property type="match status" value="1"/>
</dbReference>
<dbReference type="InterPro" id="IPR001041">
    <property type="entry name" value="2Fe-2S_ferredoxin-type"/>
</dbReference>
<keyword evidence="2" id="KW-0411">Iron-sulfur</keyword>
<organism evidence="6 7">
    <name type="scientific">Zasmidium cellare ATCC 36951</name>
    <dbReference type="NCBI Taxonomy" id="1080233"/>
    <lineage>
        <taxon>Eukaryota</taxon>
        <taxon>Fungi</taxon>
        <taxon>Dikarya</taxon>
        <taxon>Ascomycota</taxon>
        <taxon>Pezizomycotina</taxon>
        <taxon>Dothideomycetes</taxon>
        <taxon>Dothideomycetidae</taxon>
        <taxon>Mycosphaerellales</taxon>
        <taxon>Mycosphaerellaceae</taxon>
        <taxon>Zasmidium</taxon>
    </lineage>
</organism>
<dbReference type="PROSITE" id="PS51384">
    <property type="entry name" value="FAD_FR"/>
    <property type="match status" value="1"/>
</dbReference>
<keyword evidence="7" id="KW-1185">Reference proteome</keyword>
<dbReference type="PANTHER" id="PTHR30212">
    <property type="entry name" value="PROTEIN YIIM"/>
    <property type="match status" value="1"/>
</dbReference>
<feature type="domain" description="MOSC" evidence="4">
    <location>
        <begin position="65"/>
        <end position="202"/>
    </location>
</feature>
<dbReference type="CDD" id="cd00207">
    <property type="entry name" value="fer2"/>
    <property type="match status" value="1"/>
</dbReference>
<dbReference type="Pfam" id="PF03473">
    <property type="entry name" value="MOSC"/>
    <property type="match status" value="1"/>
</dbReference>
<sequence length="576" mass="63899">MTDSTNALSRLSSTSELARRNIARETITKIDDAPVPTPGIIMQIRTGKVKKNALGGEITSAIYKQVRDGPVYCTETGLVGDEHVYYLHGGHDRAVHQYDPNHYADWRSENPPKPGLYDVGGFGENISATNMSEDNVCIGDVFKVGEDVLLQVREPRHPCYKLNSRFEWPRALKRTLRSGRSGWNYGVLKTGYINKGDTITLVERPLPKWSITNVQRVIRGKVVPISLVAECAALPMTDLWLDLAKRRLREAPKTYTLVRAWYVTPRVRKLTFALKEPLPISQPEFDPYAFAQIKFGPDLSIARSYSIVEGTLQEFSLGVALDDHSRGGSAYLHKKLKVGDSIEMSPGANPKTVENDKTCEEEGSNAERLIIIGGIGVTAFMPSIRDWEQKGLPYHVHYAVRSPEDAAFLDEIPVDKVTLYAKSRDERLDINKVIPSLGHGTCPARIFSCGPSRMMKACEERGAELGYPEHMVHFEDFSAPGGDDLGQEFEVEVDEPETDRHETLKVPSDQSLLDVLNDAGFDVLFSCKNGGCGACKVTLCNGKVDFKSAVLKAEEKKSALQSCVDRGVGKIRIEID</sequence>
<dbReference type="GO" id="GO:0030151">
    <property type="term" value="F:molybdenum ion binding"/>
    <property type="evidence" value="ECO:0007669"/>
    <property type="project" value="InterPro"/>
</dbReference>
<reference evidence="6" key="1">
    <citation type="journal article" date="2020" name="Stud. Mycol.">
        <title>101 Dothideomycetes genomes: a test case for predicting lifestyles and emergence of pathogens.</title>
        <authorList>
            <person name="Haridas S."/>
            <person name="Albert R."/>
            <person name="Binder M."/>
            <person name="Bloem J."/>
            <person name="Labutti K."/>
            <person name="Salamov A."/>
            <person name="Andreopoulos B."/>
            <person name="Baker S."/>
            <person name="Barry K."/>
            <person name="Bills G."/>
            <person name="Bluhm B."/>
            <person name="Cannon C."/>
            <person name="Castanera R."/>
            <person name="Culley D."/>
            <person name="Daum C."/>
            <person name="Ezra D."/>
            <person name="Gonzalez J."/>
            <person name="Henrissat B."/>
            <person name="Kuo A."/>
            <person name="Liang C."/>
            <person name="Lipzen A."/>
            <person name="Lutzoni F."/>
            <person name="Magnuson J."/>
            <person name="Mondo S."/>
            <person name="Nolan M."/>
            <person name="Ohm R."/>
            <person name="Pangilinan J."/>
            <person name="Park H.-J."/>
            <person name="Ramirez L."/>
            <person name="Alfaro M."/>
            <person name="Sun H."/>
            <person name="Tritt A."/>
            <person name="Yoshinaga Y."/>
            <person name="Zwiers L.-H."/>
            <person name="Turgeon B."/>
            <person name="Goodwin S."/>
            <person name="Spatafora J."/>
            <person name="Crous P."/>
            <person name="Grigoriev I."/>
        </authorList>
    </citation>
    <scope>NUCLEOTIDE SEQUENCE</scope>
    <source>
        <strain evidence="6">ATCC 36951</strain>
    </source>
</reference>
<dbReference type="PANTHER" id="PTHR30212:SF2">
    <property type="entry name" value="PROTEIN YIIM"/>
    <property type="match status" value="1"/>
</dbReference>
<dbReference type="InterPro" id="IPR012675">
    <property type="entry name" value="Beta-grasp_dom_sf"/>
</dbReference>
<dbReference type="OrthoDB" id="5390at2759"/>
<dbReference type="GO" id="GO:0030170">
    <property type="term" value="F:pyridoxal phosphate binding"/>
    <property type="evidence" value="ECO:0007669"/>
    <property type="project" value="InterPro"/>
</dbReference>
<dbReference type="Gene3D" id="3.10.20.30">
    <property type="match status" value="1"/>
</dbReference>
<dbReference type="RefSeq" id="XP_033660780.1">
    <property type="nucleotide sequence ID" value="XM_033809586.1"/>
</dbReference>
<dbReference type="Proteomes" id="UP000799537">
    <property type="component" value="Unassembled WGS sequence"/>
</dbReference>
<evidence type="ECO:0000259" key="5">
    <source>
        <dbReference type="PROSITE" id="PS51384"/>
    </source>
</evidence>
<feature type="domain" description="2Fe-2S ferredoxin-type" evidence="3">
    <location>
        <begin position="489"/>
        <end position="576"/>
    </location>
</feature>
<dbReference type="InterPro" id="IPR036010">
    <property type="entry name" value="2Fe-2S_ferredoxin-like_sf"/>
</dbReference>
<dbReference type="InterPro" id="IPR017927">
    <property type="entry name" value="FAD-bd_FR_type"/>
</dbReference>
<feature type="domain" description="FAD-binding FR-type" evidence="5">
    <location>
        <begin position="250"/>
        <end position="355"/>
    </location>
</feature>
<dbReference type="SUPFAM" id="SSF63380">
    <property type="entry name" value="Riboflavin synthase domain-like"/>
    <property type="match status" value="1"/>
</dbReference>
<evidence type="ECO:0000259" key="4">
    <source>
        <dbReference type="PROSITE" id="PS51340"/>
    </source>
</evidence>
<evidence type="ECO:0000256" key="2">
    <source>
        <dbReference type="ARBA" id="ARBA00023014"/>
    </source>
</evidence>
<dbReference type="InterPro" id="IPR005302">
    <property type="entry name" value="MoCF_Sase_C"/>
</dbReference>
<keyword evidence="1" id="KW-0408">Iron</keyword>
<dbReference type="GO" id="GO:0016491">
    <property type="term" value="F:oxidoreductase activity"/>
    <property type="evidence" value="ECO:0007669"/>
    <property type="project" value="InterPro"/>
</dbReference>
<name>A0A6A6BYN1_ZASCE</name>
<dbReference type="Gene3D" id="2.40.33.20">
    <property type="entry name" value="PK beta-barrel domain-like"/>
    <property type="match status" value="1"/>
</dbReference>
<keyword evidence="1" id="KW-0001">2Fe-2S</keyword>
<protein>
    <recommendedName>
        <fullName evidence="8">MOSC domain-containing protein</fullName>
    </recommendedName>
</protein>
<evidence type="ECO:0000256" key="1">
    <source>
        <dbReference type="ARBA" id="ARBA00022714"/>
    </source>
</evidence>
<gene>
    <name evidence="6" type="ORF">M409DRAFT_29701</name>
</gene>
<dbReference type="InterPro" id="IPR017938">
    <property type="entry name" value="Riboflavin_synthase-like_b-brl"/>
</dbReference>
<keyword evidence="1" id="KW-0479">Metal-binding</keyword>
<dbReference type="GO" id="GO:0051537">
    <property type="term" value="F:2 iron, 2 sulfur cluster binding"/>
    <property type="evidence" value="ECO:0007669"/>
    <property type="project" value="UniProtKB-KW"/>
</dbReference>
<dbReference type="SUPFAM" id="SSF54292">
    <property type="entry name" value="2Fe-2S ferredoxin-like"/>
    <property type="match status" value="1"/>
</dbReference>
<evidence type="ECO:0000313" key="7">
    <source>
        <dbReference type="Proteomes" id="UP000799537"/>
    </source>
</evidence>
<dbReference type="InterPro" id="IPR039261">
    <property type="entry name" value="FNR_nucleotide-bd"/>
</dbReference>
<dbReference type="Gene3D" id="2.40.30.10">
    <property type="entry name" value="Translation factors"/>
    <property type="match status" value="1"/>
</dbReference>
<dbReference type="AlphaFoldDB" id="A0A6A6BYN1"/>
<proteinExistence type="predicted"/>
<evidence type="ECO:0008006" key="8">
    <source>
        <dbReference type="Google" id="ProtNLM"/>
    </source>
</evidence>
<accession>A0A6A6BYN1</accession>
<dbReference type="SUPFAM" id="SSF50800">
    <property type="entry name" value="PK beta-barrel domain-like"/>
    <property type="match status" value="1"/>
</dbReference>
<dbReference type="Gene3D" id="3.40.50.80">
    <property type="entry name" value="Nucleotide-binding domain of ferredoxin-NADP reductase (FNR) module"/>
    <property type="match status" value="1"/>
</dbReference>